<name>A0A8J7DU92_9CYAN</name>
<dbReference type="SUPFAM" id="SSF47729">
    <property type="entry name" value="IHF-like DNA-binding proteins"/>
    <property type="match status" value="1"/>
</dbReference>
<feature type="region of interest" description="Disordered" evidence="4">
    <location>
        <begin position="55"/>
        <end position="74"/>
    </location>
</feature>
<keyword evidence="6" id="KW-1185">Reference proteome</keyword>
<dbReference type="Gene3D" id="4.10.520.10">
    <property type="entry name" value="IHF-like DNA-binding proteins"/>
    <property type="match status" value="1"/>
</dbReference>
<dbReference type="InterPro" id="IPR010992">
    <property type="entry name" value="IHF-like_DNA-bd_dom_sf"/>
</dbReference>
<evidence type="ECO:0000313" key="6">
    <source>
        <dbReference type="Proteomes" id="UP000654482"/>
    </source>
</evidence>
<dbReference type="AlphaFoldDB" id="A0A8J7DU92"/>
<dbReference type="InterPro" id="IPR000119">
    <property type="entry name" value="Hist_DNA-bd"/>
</dbReference>
<dbReference type="PRINTS" id="PR01727">
    <property type="entry name" value="DNABINDINGHU"/>
</dbReference>
<dbReference type="InterPro" id="IPR020816">
    <property type="entry name" value="Histone-like_DNA-bd_CS"/>
</dbReference>
<dbReference type="PANTHER" id="PTHR33175:SF3">
    <property type="entry name" value="DNA-BINDING PROTEIN HU-BETA"/>
    <property type="match status" value="1"/>
</dbReference>
<proteinExistence type="inferred from homology"/>
<dbReference type="Pfam" id="PF00216">
    <property type="entry name" value="Bac_DNA_binding"/>
    <property type="match status" value="1"/>
</dbReference>
<dbReference type="PROSITE" id="PS00045">
    <property type="entry name" value="HISTONE_LIKE"/>
    <property type="match status" value="1"/>
</dbReference>
<evidence type="ECO:0000256" key="3">
    <source>
        <dbReference type="RuleBase" id="RU003939"/>
    </source>
</evidence>
<evidence type="ECO:0000256" key="1">
    <source>
        <dbReference type="ARBA" id="ARBA00023067"/>
    </source>
</evidence>
<gene>
    <name evidence="5" type="ORF">IQ249_05905</name>
</gene>
<comment type="similarity">
    <text evidence="3">Belongs to the bacterial histone-like protein family.</text>
</comment>
<dbReference type="Proteomes" id="UP000654482">
    <property type="component" value="Unassembled WGS sequence"/>
</dbReference>
<protein>
    <submittedName>
        <fullName evidence="5">HU family DNA-binding protein</fullName>
    </submittedName>
</protein>
<evidence type="ECO:0000256" key="2">
    <source>
        <dbReference type="ARBA" id="ARBA00023125"/>
    </source>
</evidence>
<keyword evidence="2 5" id="KW-0238">DNA-binding</keyword>
<dbReference type="EMBL" id="JADEWZ010000006">
    <property type="protein sequence ID" value="MBE9115431.1"/>
    <property type="molecule type" value="Genomic_DNA"/>
</dbReference>
<dbReference type="GO" id="GO:0030527">
    <property type="term" value="F:structural constituent of chromatin"/>
    <property type="evidence" value="ECO:0007669"/>
    <property type="project" value="InterPro"/>
</dbReference>
<dbReference type="RefSeq" id="WP_194028514.1">
    <property type="nucleotide sequence ID" value="NZ_JADEWZ010000006.1"/>
</dbReference>
<dbReference type="GO" id="GO:0005829">
    <property type="term" value="C:cytosol"/>
    <property type="evidence" value="ECO:0007669"/>
    <property type="project" value="TreeGrafter"/>
</dbReference>
<dbReference type="CDD" id="cd13831">
    <property type="entry name" value="HU"/>
    <property type="match status" value="1"/>
</dbReference>
<evidence type="ECO:0000313" key="5">
    <source>
        <dbReference type="EMBL" id="MBE9115431.1"/>
    </source>
</evidence>
<organism evidence="5 6">
    <name type="scientific">Lusitaniella coriacea LEGE 07157</name>
    <dbReference type="NCBI Taxonomy" id="945747"/>
    <lineage>
        <taxon>Bacteria</taxon>
        <taxon>Bacillati</taxon>
        <taxon>Cyanobacteriota</taxon>
        <taxon>Cyanophyceae</taxon>
        <taxon>Spirulinales</taxon>
        <taxon>Lusitaniellaceae</taxon>
        <taxon>Lusitaniella</taxon>
    </lineage>
</organism>
<dbReference type="GO" id="GO:0030261">
    <property type="term" value="P:chromosome condensation"/>
    <property type="evidence" value="ECO:0007669"/>
    <property type="project" value="UniProtKB-KW"/>
</dbReference>
<dbReference type="GO" id="GO:0003677">
    <property type="term" value="F:DNA binding"/>
    <property type="evidence" value="ECO:0007669"/>
    <property type="project" value="UniProtKB-KW"/>
</dbReference>
<reference evidence="5" key="1">
    <citation type="submission" date="2020-10" db="EMBL/GenBank/DDBJ databases">
        <authorList>
            <person name="Castelo-Branco R."/>
            <person name="Eusebio N."/>
            <person name="Adriana R."/>
            <person name="Vieira A."/>
            <person name="Brugerolle De Fraissinette N."/>
            <person name="Rezende De Castro R."/>
            <person name="Schneider M.P."/>
            <person name="Vasconcelos V."/>
            <person name="Leao P.N."/>
        </authorList>
    </citation>
    <scope>NUCLEOTIDE SEQUENCE</scope>
    <source>
        <strain evidence="5">LEGE 07157</strain>
    </source>
</reference>
<dbReference type="SMART" id="SM00411">
    <property type="entry name" value="BHL"/>
    <property type="match status" value="1"/>
</dbReference>
<accession>A0A8J7DU92</accession>
<dbReference type="PANTHER" id="PTHR33175">
    <property type="entry name" value="DNA-BINDING PROTEIN HU"/>
    <property type="match status" value="1"/>
</dbReference>
<evidence type="ECO:0000256" key="4">
    <source>
        <dbReference type="SAM" id="MobiDB-lite"/>
    </source>
</evidence>
<sequence>MNKGELVDAIASKVDGIPKKQIDSILASILETIEEAVSEGEKVTLVGFGTFERRNRQAREGRNPQTGKPIAIPATTVPAFSPGKLFKERVAP</sequence>
<keyword evidence="1" id="KW-0226">DNA condensation</keyword>
<comment type="caution">
    <text evidence="5">The sequence shown here is derived from an EMBL/GenBank/DDBJ whole genome shotgun (WGS) entry which is preliminary data.</text>
</comment>